<reference evidence="2 3" key="1">
    <citation type="submission" date="2021-04" db="EMBL/GenBank/DDBJ databases">
        <authorList>
            <person name="Bliznina A."/>
        </authorList>
    </citation>
    <scope>NUCLEOTIDE SEQUENCE [LARGE SCALE GENOMIC DNA]</scope>
</reference>
<protein>
    <submittedName>
        <fullName evidence="2">Oidioi.mRNA.OKI2018_I69.PAR.g12154.t1.cds</fullName>
    </submittedName>
</protein>
<evidence type="ECO:0000256" key="1">
    <source>
        <dbReference type="SAM" id="SignalP"/>
    </source>
</evidence>
<evidence type="ECO:0000313" key="3">
    <source>
        <dbReference type="Proteomes" id="UP001158576"/>
    </source>
</evidence>
<keyword evidence="1" id="KW-0732">Signal</keyword>
<feature type="signal peptide" evidence="1">
    <location>
        <begin position="1"/>
        <end position="16"/>
    </location>
</feature>
<evidence type="ECO:0000313" key="2">
    <source>
        <dbReference type="EMBL" id="CAG5089268.1"/>
    </source>
</evidence>
<dbReference type="EMBL" id="OU015568">
    <property type="protein sequence ID" value="CAG5089268.1"/>
    <property type="molecule type" value="Genomic_DNA"/>
</dbReference>
<proteinExistence type="predicted"/>
<accession>A0ABN7S3N0</accession>
<sequence>MKFLKLLLLSFSFSRAAEFLVEIDGQADVNNFRAAVLQRYQLSVVGFSFCPLARRSIERLREVDATFAIFYLDTQADHWRRWWYIIRVLSGNTRPINIFINQEATFTDELATDAITDEELRQAIQADLK</sequence>
<keyword evidence="3" id="KW-1185">Reference proteome</keyword>
<feature type="chain" id="PRO_5046379215" evidence="1">
    <location>
        <begin position="17"/>
        <end position="129"/>
    </location>
</feature>
<organism evidence="2 3">
    <name type="scientific">Oikopleura dioica</name>
    <name type="common">Tunicate</name>
    <dbReference type="NCBI Taxonomy" id="34765"/>
    <lineage>
        <taxon>Eukaryota</taxon>
        <taxon>Metazoa</taxon>
        <taxon>Chordata</taxon>
        <taxon>Tunicata</taxon>
        <taxon>Appendicularia</taxon>
        <taxon>Copelata</taxon>
        <taxon>Oikopleuridae</taxon>
        <taxon>Oikopleura</taxon>
    </lineage>
</organism>
<gene>
    <name evidence="2" type="ORF">OKIOD_LOCUS3712</name>
</gene>
<name>A0ABN7S3N0_OIKDI</name>
<dbReference type="Proteomes" id="UP001158576">
    <property type="component" value="Chromosome PAR"/>
</dbReference>